<dbReference type="GO" id="GO:0004843">
    <property type="term" value="F:cysteine-type deubiquitinase activity"/>
    <property type="evidence" value="ECO:0007669"/>
    <property type="project" value="TreeGrafter"/>
</dbReference>
<dbReference type="eggNOG" id="KOG2605">
    <property type="taxonomic scope" value="Eukaryota"/>
</dbReference>
<dbReference type="CDD" id="cd22751">
    <property type="entry name" value="OTU_plant_OTU9-like"/>
    <property type="match status" value="1"/>
</dbReference>
<dbReference type="SUPFAM" id="SSF54001">
    <property type="entry name" value="Cysteine proteinases"/>
    <property type="match status" value="1"/>
</dbReference>
<name>A0A0D3I3G5_EMIH1</name>
<organism evidence="3 4">
    <name type="scientific">Emiliania huxleyi (strain CCMP1516)</name>
    <dbReference type="NCBI Taxonomy" id="280463"/>
    <lineage>
        <taxon>Eukaryota</taxon>
        <taxon>Haptista</taxon>
        <taxon>Haptophyta</taxon>
        <taxon>Prymnesiophyceae</taxon>
        <taxon>Isochrysidales</taxon>
        <taxon>Noelaerhabdaceae</taxon>
        <taxon>Emiliania</taxon>
    </lineage>
</organism>
<evidence type="ECO:0000259" key="2">
    <source>
        <dbReference type="PROSITE" id="PS50802"/>
    </source>
</evidence>
<accession>A0A0D3I3G5</accession>
<dbReference type="Proteomes" id="UP000013827">
    <property type="component" value="Unassembled WGS sequence"/>
</dbReference>
<dbReference type="Pfam" id="PF02338">
    <property type="entry name" value="OTU"/>
    <property type="match status" value="1"/>
</dbReference>
<dbReference type="STRING" id="2903.R1CU01"/>
<dbReference type="PROSITE" id="PS50096">
    <property type="entry name" value="IQ"/>
    <property type="match status" value="1"/>
</dbReference>
<feature type="region of interest" description="Disordered" evidence="1">
    <location>
        <begin position="1"/>
        <end position="24"/>
    </location>
</feature>
<dbReference type="KEGG" id="ehx:EMIHUDRAFT_438907"/>
<dbReference type="RefSeq" id="XP_005758229.1">
    <property type="nucleotide sequence ID" value="XM_005758172.1"/>
</dbReference>
<dbReference type="GeneID" id="17251890"/>
<reference evidence="3" key="2">
    <citation type="submission" date="2024-10" db="UniProtKB">
        <authorList>
            <consortium name="EnsemblProtists"/>
        </authorList>
    </citation>
    <scope>IDENTIFICATION</scope>
</reference>
<feature type="region of interest" description="Disordered" evidence="1">
    <location>
        <begin position="135"/>
        <end position="158"/>
    </location>
</feature>
<reference evidence="4" key="1">
    <citation type="journal article" date="2013" name="Nature">
        <title>Pan genome of the phytoplankton Emiliania underpins its global distribution.</title>
        <authorList>
            <person name="Read B.A."/>
            <person name="Kegel J."/>
            <person name="Klute M.J."/>
            <person name="Kuo A."/>
            <person name="Lefebvre S.C."/>
            <person name="Maumus F."/>
            <person name="Mayer C."/>
            <person name="Miller J."/>
            <person name="Monier A."/>
            <person name="Salamov A."/>
            <person name="Young J."/>
            <person name="Aguilar M."/>
            <person name="Claverie J.M."/>
            <person name="Frickenhaus S."/>
            <person name="Gonzalez K."/>
            <person name="Herman E.K."/>
            <person name="Lin Y.C."/>
            <person name="Napier J."/>
            <person name="Ogata H."/>
            <person name="Sarno A.F."/>
            <person name="Shmutz J."/>
            <person name="Schroeder D."/>
            <person name="de Vargas C."/>
            <person name="Verret F."/>
            <person name="von Dassow P."/>
            <person name="Valentin K."/>
            <person name="Van de Peer Y."/>
            <person name="Wheeler G."/>
            <person name="Dacks J.B."/>
            <person name="Delwiche C.F."/>
            <person name="Dyhrman S.T."/>
            <person name="Glockner G."/>
            <person name="John U."/>
            <person name="Richards T."/>
            <person name="Worden A.Z."/>
            <person name="Zhang X."/>
            <person name="Grigoriev I.V."/>
            <person name="Allen A.E."/>
            <person name="Bidle K."/>
            <person name="Borodovsky M."/>
            <person name="Bowler C."/>
            <person name="Brownlee C."/>
            <person name="Cock J.M."/>
            <person name="Elias M."/>
            <person name="Gladyshev V.N."/>
            <person name="Groth M."/>
            <person name="Guda C."/>
            <person name="Hadaegh A."/>
            <person name="Iglesias-Rodriguez M.D."/>
            <person name="Jenkins J."/>
            <person name="Jones B.M."/>
            <person name="Lawson T."/>
            <person name="Leese F."/>
            <person name="Lindquist E."/>
            <person name="Lobanov A."/>
            <person name="Lomsadze A."/>
            <person name="Malik S.B."/>
            <person name="Marsh M.E."/>
            <person name="Mackinder L."/>
            <person name="Mock T."/>
            <person name="Mueller-Roeber B."/>
            <person name="Pagarete A."/>
            <person name="Parker M."/>
            <person name="Probert I."/>
            <person name="Quesneville H."/>
            <person name="Raines C."/>
            <person name="Rensing S.A."/>
            <person name="Riano-Pachon D.M."/>
            <person name="Richier S."/>
            <person name="Rokitta S."/>
            <person name="Shiraiwa Y."/>
            <person name="Soanes D.M."/>
            <person name="van der Giezen M."/>
            <person name="Wahlund T.M."/>
            <person name="Williams B."/>
            <person name="Wilson W."/>
            <person name="Wolfe G."/>
            <person name="Wurch L.L."/>
        </authorList>
    </citation>
    <scope>NUCLEOTIDE SEQUENCE</scope>
</reference>
<dbReference type="InterPro" id="IPR050704">
    <property type="entry name" value="Peptidase_C85-like"/>
</dbReference>
<dbReference type="HOGENOM" id="CLU_819984_0_0_1"/>
<sequence>MGFFGRGKSSKRNTAAPPPGPPPPPARCACGNFATSGKEDGLCNACRSAKAKYSAPTPVETAAAVRVQAVKRGQLSRRESTVRLLSVIADEDAQIAAAIGGVLTAANYAEVILKVHEFKRKLLAMRVIQRRARASIDARAQTPRSEQPPVVSRPAYDRTASELPSREAAIMQGIKLLDQRILVTGLQQEIMKDDGNCQFRALSYQLYGTQDRHAAVRAATVAHMRLLREEYGVFFIDDEFDAFLTNMAREKTWGDELTIREAADAFGCTVHVITSDAENWHLRYTPAGMARQPSLATADLADGSGAGRRLFLTYISPVHYNCIRRTTAPLLAVAPPPAF</sequence>
<feature type="domain" description="OTU" evidence="2">
    <location>
        <begin position="186"/>
        <end position="326"/>
    </location>
</feature>
<dbReference type="GO" id="GO:0016579">
    <property type="term" value="P:protein deubiquitination"/>
    <property type="evidence" value="ECO:0007669"/>
    <property type="project" value="TreeGrafter"/>
</dbReference>
<dbReference type="InterPro" id="IPR038765">
    <property type="entry name" value="Papain-like_cys_pep_sf"/>
</dbReference>
<evidence type="ECO:0000313" key="4">
    <source>
        <dbReference type="Proteomes" id="UP000013827"/>
    </source>
</evidence>
<dbReference type="PROSITE" id="PS50802">
    <property type="entry name" value="OTU"/>
    <property type="match status" value="1"/>
</dbReference>
<dbReference type="InterPro" id="IPR003323">
    <property type="entry name" value="OTU_dom"/>
</dbReference>
<dbReference type="PANTHER" id="PTHR12419">
    <property type="entry name" value="OTU DOMAIN CONTAINING PROTEIN"/>
    <property type="match status" value="1"/>
</dbReference>
<dbReference type="AlphaFoldDB" id="A0A0D3I3G5"/>
<evidence type="ECO:0000256" key="1">
    <source>
        <dbReference type="SAM" id="MobiDB-lite"/>
    </source>
</evidence>
<keyword evidence="4" id="KW-1185">Reference proteome</keyword>
<dbReference type="Gene3D" id="3.90.70.80">
    <property type="match status" value="1"/>
</dbReference>
<dbReference type="EnsemblProtists" id="EOD05800">
    <property type="protein sequence ID" value="EOD05800"/>
    <property type="gene ID" value="EMIHUDRAFT_438907"/>
</dbReference>
<dbReference type="PaxDb" id="2903-EOD05800"/>
<evidence type="ECO:0000313" key="3">
    <source>
        <dbReference type="EnsemblProtists" id="EOD05800"/>
    </source>
</evidence>
<dbReference type="PANTHER" id="PTHR12419:SF11">
    <property type="entry name" value="OTU DOMAIN-CONTAINING PROTEIN DDB_G0284757"/>
    <property type="match status" value="1"/>
</dbReference>
<proteinExistence type="predicted"/>
<protein>
    <recommendedName>
        <fullName evidence="2">OTU domain-containing protein</fullName>
    </recommendedName>
</protein>
<dbReference type="OMA" id="YNCIRRT"/>